<dbReference type="InterPro" id="IPR005358">
    <property type="entry name" value="Puta_zinc/iron-chelating_dom"/>
</dbReference>
<proteinExistence type="predicted"/>
<protein>
    <submittedName>
        <fullName evidence="1">YkgJ family cysteine cluster protein</fullName>
    </submittedName>
</protein>
<comment type="caution">
    <text evidence="1">The sequence shown here is derived from an EMBL/GenBank/DDBJ whole genome shotgun (WGS) entry which is preliminary data.</text>
</comment>
<accession>A0A7J3JQ95</accession>
<gene>
    <name evidence="1" type="ORF">ENU30_02720</name>
</gene>
<dbReference type="Pfam" id="PF03692">
    <property type="entry name" value="CxxCxxCC"/>
    <property type="match status" value="1"/>
</dbReference>
<evidence type="ECO:0000313" key="1">
    <source>
        <dbReference type="EMBL" id="HGQ17884.1"/>
    </source>
</evidence>
<dbReference type="AlphaFoldDB" id="A0A7J3JQ95"/>
<sequence length="166" mass="19033">MLKVLYVSMDSGLTRALSFVDFGDICRGCTVNCCKRFYAVLLPEEEERFRGMAFTVSTPIGDVKAIGAKDGKPCPYLDSIGRCSIYPFRSFDCRLWPIILYYDFNTGEKVVYLDLECPSAAAGRIDESFIKRVVELLKGCRVDIEWLKRYTLAPWPNNLREIARFR</sequence>
<dbReference type="EMBL" id="DTBZ01000062">
    <property type="protein sequence ID" value="HGQ17884.1"/>
    <property type="molecule type" value="Genomic_DNA"/>
</dbReference>
<name>A0A7J3JQ95_9CREN</name>
<reference evidence="1" key="1">
    <citation type="journal article" date="2020" name="mSystems">
        <title>Genome- and Community-Level Interaction Insights into Carbon Utilization and Element Cycling Functions of Hydrothermarchaeota in Hydrothermal Sediment.</title>
        <authorList>
            <person name="Zhou Z."/>
            <person name="Liu Y."/>
            <person name="Xu W."/>
            <person name="Pan J."/>
            <person name="Luo Z.H."/>
            <person name="Li M."/>
        </authorList>
    </citation>
    <scope>NUCLEOTIDE SEQUENCE [LARGE SCALE GENOMIC DNA]</scope>
    <source>
        <strain evidence="1">SpSt-657</strain>
    </source>
</reference>
<organism evidence="1">
    <name type="scientific">Ignisphaera aggregans</name>
    <dbReference type="NCBI Taxonomy" id="334771"/>
    <lineage>
        <taxon>Archaea</taxon>
        <taxon>Thermoproteota</taxon>
        <taxon>Thermoprotei</taxon>
        <taxon>Desulfurococcales</taxon>
        <taxon>Desulfurococcaceae</taxon>
        <taxon>Ignisphaera</taxon>
    </lineage>
</organism>